<protein>
    <submittedName>
        <fullName evidence="1">Uncharacterized protein</fullName>
    </submittedName>
</protein>
<name>A0ACB9CL73_ARCLA</name>
<organism evidence="1 2">
    <name type="scientific">Arctium lappa</name>
    <name type="common">Greater burdock</name>
    <name type="synonym">Lappa major</name>
    <dbReference type="NCBI Taxonomy" id="4217"/>
    <lineage>
        <taxon>Eukaryota</taxon>
        <taxon>Viridiplantae</taxon>
        <taxon>Streptophyta</taxon>
        <taxon>Embryophyta</taxon>
        <taxon>Tracheophyta</taxon>
        <taxon>Spermatophyta</taxon>
        <taxon>Magnoliopsida</taxon>
        <taxon>eudicotyledons</taxon>
        <taxon>Gunneridae</taxon>
        <taxon>Pentapetalae</taxon>
        <taxon>asterids</taxon>
        <taxon>campanulids</taxon>
        <taxon>Asterales</taxon>
        <taxon>Asteraceae</taxon>
        <taxon>Carduoideae</taxon>
        <taxon>Cardueae</taxon>
        <taxon>Arctiinae</taxon>
        <taxon>Arctium</taxon>
    </lineage>
</organism>
<gene>
    <name evidence="1" type="ORF">L6452_14395</name>
</gene>
<proteinExistence type="predicted"/>
<dbReference type="EMBL" id="CM042050">
    <property type="protein sequence ID" value="KAI3734913.1"/>
    <property type="molecule type" value="Genomic_DNA"/>
</dbReference>
<reference evidence="1 2" key="2">
    <citation type="journal article" date="2022" name="Mol. Ecol. Resour.">
        <title>The genomes of chicory, endive, great burdock and yacon provide insights into Asteraceae paleo-polyploidization history and plant inulin production.</title>
        <authorList>
            <person name="Fan W."/>
            <person name="Wang S."/>
            <person name="Wang H."/>
            <person name="Wang A."/>
            <person name="Jiang F."/>
            <person name="Liu H."/>
            <person name="Zhao H."/>
            <person name="Xu D."/>
            <person name="Zhang Y."/>
        </authorList>
    </citation>
    <scope>NUCLEOTIDE SEQUENCE [LARGE SCALE GENOMIC DNA]</scope>
    <source>
        <strain evidence="2">cv. Niubang</strain>
    </source>
</reference>
<reference evidence="2" key="1">
    <citation type="journal article" date="2022" name="Mol. Ecol. Resour.">
        <title>The genomes of chicory, endive, great burdock and yacon provide insights into Asteraceae palaeo-polyploidization history and plant inulin production.</title>
        <authorList>
            <person name="Fan W."/>
            <person name="Wang S."/>
            <person name="Wang H."/>
            <person name="Wang A."/>
            <person name="Jiang F."/>
            <person name="Liu H."/>
            <person name="Zhao H."/>
            <person name="Xu D."/>
            <person name="Zhang Y."/>
        </authorList>
    </citation>
    <scope>NUCLEOTIDE SEQUENCE [LARGE SCALE GENOMIC DNA]</scope>
    <source>
        <strain evidence="2">cv. Niubang</strain>
    </source>
</reference>
<sequence length="314" mass="33938">MDKENFFNAPYFPSQTHHHQHDAAAAIAALTRRLSRSATIQQPLYILKEKRVFSGSPESTLGWPLSTPSQTPSPPPFLKSDEDAWNLIYAAAGQVARMKMRMTTATATAGVVGNKNNRGFSHPHCSPWGTSDGDEFFRQPQFCRNRGCNESCGNNGGGTRSPCFPQSAWPPPQNLQQHRQNQPKPCNVPAMKAVVVGGSGGGCDGGGGGATAGKRECAGTGVFLPRRYCNNPPESRKRQASSPARMIQSNKTFVPISPPAEIEARINGGFIPHYGMVMGGRNGGEQRRSNIQGGGVMESAVNNPEMLLPQEWTY</sequence>
<evidence type="ECO:0000313" key="2">
    <source>
        <dbReference type="Proteomes" id="UP001055879"/>
    </source>
</evidence>
<dbReference type="Proteomes" id="UP001055879">
    <property type="component" value="Linkage Group LG04"/>
</dbReference>
<keyword evidence="2" id="KW-1185">Reference proteome</keyword>
<evidence type="ECO:0000313" key="1">
    <source>
        <dbReference type="EMBL" id="KAI3734913.1"/>
    </source>
</evidence>
<accession>A0ACB9CL73</accession>
<comment type="caution">
    <text evidence="1">The sequence shown here is derived from an EMBL/GenBank/DDBJ whole genome shotgun (WGS) entry which is preliminary data.</text>
</comment>